<keyword evidence="4" id="KW-0808">Transferase</keyword>
<evidence type="ECO:0000313" key="11">
    <source>
        <dbReference type="Proteomes" id="UP000178659"/>
    </source>
</evidence>
<feature type="domain" description="Glycosyltransferase RgtA/B/C/D-like" evidence="9">
    <location>
        <begin position="67"/>
        <end position="221"/>
    </location>
</feature>
<feature type="transmembrane region" description="Helical" evidence="8">
    <location>
        <begin position="331"/>
        <end position="351"/>
    </location>
</feature>
<dbReference type="PANTHER" id="PTHR33908">
    <property type="entry name" value="MANNOSYLTRANSFERASE YKCB-RELATED"/>
    <property type="match status" value="1"/>
</dbReference>
<dbReference type="GO" id="GO:0009103">
    <property type="term" value="P:lipopolysaccharide biosynthetic process"/>
    <property type="evidence" value="ECO:0007669"/>
    <property type="project" value="UniProtKB-ARBA"/>
</dbReference>
<evidence type="ECO:0000256" key="2">
    <source>
        <dbReference type="ARBA" id="ARBA00022475"/>
    </source>
</evidence>
<reference evidence="10 11" key="1">
    <citation type="journal article" date="2016" name="Nat. Commun.">
        <title>Thousands of microbial genomes shed light on interconnected biogeochemical processes in an aquifer system.</title>
        <authorList>
            <person name="Anantharaman K."/>
            <person name="Brown C.T."/>
            <person name="Hug L.A."/>
            <person name="Sharon I."/>
            <person name="Castelle C.J."/>
            <person name="Probst A.J."/>
            <person name="Thomas B.C."/>
            <person name="Singh A."/>
            <person name="Wilkins M.J."/>
            <person name="Karaoz U."/>
            <person name="Brodie E.L."/>
            <person name="Williams K.H."/>
            <person name="Hubbard S.S."/>
            <person name="Banfield J.F."/>
        </authorList>
    </citation>
    <scope>NUCLEOTIDE SEQUENCE [LARGE SCALE GENOMIC DNA]</scope>
</reference>
<dbReference type="PANTHER" id="PTHR33908:SF3">
    <property type="entry name" value="UNDECAPRENYL PHOSPHATE-ALPHA-4-AMINO-4-DEOXY-L-ARABINOSE ARABINOSYL TRANSFERASE"/>
    <property type="match status" value="1"/>
</dbReference>
<organism evidence="10 11">
    <name type="scientific">Candidatus Blackburnbacteria bacterium RIFCSPLOWO2_01_FULL_40_20</name>
    <dbReference type="NCBI Taxonomy" id="1797519"/>
    <lineage>
        <taxon>Bacteria</taxon>
        <taxon>Candidatus Blackburniibacteriota</taxon>
    </lineage>
</organism>
<feature type="transmembrane region" description="Helical" evidence="8">
    <location>
        <begin position="389"/>
        <end position="410"/>
    </location>
</feature>
<dbReference type="GO" id="GO:0016763">
    <property type="term" value="F:pentosyltransferase activity"/>
    <property type="evidence" value="ECO:0007669"/>
    <property type="project" value="TreeGrafter"/>
</dbReference>
<dbReference type="Proteomes" id="UP000178659">
    <property type="component" value="Unassembled WGS sequence"/>
</dbReference>
<dbReference type="GO" id="GO:0005886">
    <property type="term" value="C:plasma membrane"/>
    <property type="evidence" value="ECO:0007669"/>
    <property type="project" value="UniProtKB-SubCell"/>
</dbReference>
<evidence type="ECO:0000256" key="3">
    <source>
        <dbReference type="ARBA" id="ARBA00022676"/>
    </source>
</evidence>
<feature type="transmembrane region" description="Helical" evidence="8">
    <location>
        <begin position="175"/>
        <end position="196"/>
    </location>
</feature>
<sequence>MKTKLVLISILALASILRIWGLDKVPPELFGDELDVGYHAYSLLHTGRDYYGQLLPTYIHSFSEWRAPLLMYVTVPFIAIFGLNEYGVRLPEAFLGILSVLLLYLLVDKTLKDKRVALFSALLLAISPWHLQYSRAAFEISLLLTLLLSGTLSFLNGLKNWKWLIVSAVLFGLTFYTYSTANVFTPFIIVSLVLLHREELKVGFAKKSIFPLLIFVVIAMPIAYNIFFGFASERFQKFSLLSNEGMIRDIVAQREAGGNGFIEKIMHNRPVDVARNFVSNYTTSFSSKFLFIDGDITFRHSIYKTGEFYWIQLFLILAGIYAFIKKGASRFWILWLLLAPIPAALTIDGAIHATRLILMLPPLIVLAAVGLNYLVNIKNGAGRVFSRNIVVLVIFLVLSVETMMYLHRFWVHYPKESWRWWHTGYKEAILFMKSEELNYQTIAFNNTYEPSLIRFLFWWEYSPDKFIKEFTKDQAKQNVLPGFDGFKVGDKYYFGSVQTLGGVSNFVKPGMIYLVSQRDEVPGDWDWEKNPPPGIKVLKTVRNPYNEPIFYVVASI</sequence>
<evidence type="ECO:0000256" key="1">
    <source>
        <dbReference type="ARBA" id="ARBA00004651"/>
    </source>
</evidence>
<proteinExistence type="predicted"/>
<keyword evidence="7 8" id="KW-0472">Membrane</keyword>
<protein>
    <recommendedName>
        <fullName evidence="9">Glycosyltransferase RgtA/B/C/D-like domain-containing protein</fullName>
    </recommendedName>
</protein>
<dbReference type="EMBL" id="MHCC01000022">
    <property type="protein sequence ID" value="OGY13004.1"/>
    <property type="molecule type" value="Genomic_DNA"/>
</dbReference>
<keyword evidence="3" id="KW-0328">Glycosyltransferase</keyword>
<comment type="subcellular location">
    <subcellularLocation>
        <location evidence="1">Cell membrane</location>
        <topology evidence="1">Multi-pass membrane protein</topology>
    </subcellularLocation>
</comment>
<dbReference type="InterPro" id="IPR050297">
    <property type="entry name" value="LipidA_mod_glycosyltrf_83"/>
</dbReference>
<dbReference type="AlphaFoldDB" id="A0A1G1VC51"/>
<evidence type="ECO:0000256" key="7">
    <source>
        <dbReference type="ARBA" id="ARBA00023136"/>
    </source>
</evidence>
<accession>A0A1G1VC51</accession>
<gene>
    <name evidence="10" type="ORF">A3A77_01670</name>
</gene>
<keyword evidence="6 8" id="KW-1133">Transmembrane helix</keyword>
<feature type="transmembrane region" description="Helical" evidence="8">
    <location>
        <begin position="357"/>
        <end position="377"/>
    </location>
</feature>
<evidence type="ECO:0000256" key="4">
    <source>
        <dbReference type="ARBA" id="ARBA00022679"/>
    </source>
</evidence>
<name>A0A1G1VC51_9BACT</name>
<dbReference type="InterPro" id="IPR038731">
    <property type="entry name" value="RgtA/B/C-like"/>
</dbReference>
<dbReference type="GO" id="GO:0010041">
    <property type="term" value="P:response to iron(III) ion"/>
    <property type="evidence" value="ECO:0007669"/>
    <property type="project" value="TreeGrafter"/>
</dbReference>
<keyword evidence="5 8" id="KW-0812">Transmembrane</keyword>
<evidence type="ECO:0000256" key="8">
    <source>
        <dbReference type="SAM" id="Phobius"/>
    </source>
</evidence>
<comment type="caution">
    <text evidence="10">The sequence shown here is derived from an EMBL/GenBank/DDBJ whole genome shotgun (WGS) entry which is preliminary data.</text>
</comment>
<evidence type="ECO:0000256" key="5">
    <source>
        <dbReference type="ARBA" id="ARBA00022692"/>
    </source>
</evidence>
<evidence type="ECO:0000256" key="6">
    <source>
        <dbReference type="ARBA" id="ARBA00022989"/>
    </source>
</evidence>
<feature type="transmembrane region" description="Helical" evidence="8">
    <location>
        <begin position="136"/>
        <end position="155"/>
    </location>
</feature>
<evidence type="ECO:0000313" key="10">
    <source>
        <dbReference type="EMBL" id="OGY13004.1"/>
    </source>
</evidence>
<feature type="transmembrane region" description="Helical" evidence="8">
    <location>
        <begin position="308"/>
        <end position="324"/>
    </location>
</feature>
<feature type="transmembrane region" description="Helical" evidence="8">
    <location>
        <begin position="90"/>
        <end position="107"/>
    </location>
</feature>
<dbReference type="Pfam" id="PF13231">
    <property type="entry name" value="PMT_2"/>
    <property type="match status" value="1"/>
</dbReference>
<evidence type="ECO:0000259" key="9">
    <source>
        <dbReference type="Pfam" id="PF13231"/>
    </source>
</evidence>
<feature type="transmembrane region" description="Helical" evidence="8">
    <location>
        <begin position="208"/>
        <end position="231"/>
    </location>
</feature>
<keyword evidence="2" id="KW-1003">Cell membrane</keyword>